<dbReference type="GO" id="GO:0008168">
    <property type="term" value="F:methyltransferase activity"/>
    <property type="evidence" value="ECO:0007669"/>
    <property type="project" value="UniProtKB-KW"/>
</dbReference>
<reference evidence="2 3" key="1">
    <citation type="submission" date="2022-06" db="EMBL/GenBank/DDBJ databases">
        <title>Actinoplanes abujensis sp. nov., isolated from Nigerian arid soil.</title>
        <authorList>
            <person name="Ding P."/>
        </authorList>
    </citation>
    <scope>NUCLEOTIDE SEQUENCE [LARGE SCALE GENOMIC DNA]</scope>
    <source>
        <strain evidence="3">TRM88002</strain>
    </source>
</reference>
<dbReference type="CDD" id="cd02440">
    <property type="entry name" value="AdoMet_MTases"/>
    <property type="match status" value="1"/>
</dbReference>
<dbReference type="EMBL" id="JAMQOL010000010">
    <property type="protein sequence ID" value="MCM4077715.1"/>
    <property type="molecule type" value="Genomic_DNA"/>
</dbReference>
<dbReference type="PANTHER" id="PTHR42912">
    <property type="entry name" value="METHYLTRANSFERASE"/>
    <property type="match status" value="1"/>
</dbReference>
<dbReference type="PANTHER" id="PTHR42912:SF80">
    <property type="entry name" value="METHYLTRANSFERASE DOMAIN-CONTAINING PROTEIN"/>
    <property type="match status" value="1"/>
</dbReference>
<proteinExistence type="predicted"/>
<dbReference type="RefSeq" id="WP_251797562.1">
    <property type="nucleotide sequence ID" value="NZ_JAMQOL010000010.1"/>
</dbReference>
<dbReference type="SUPFAM" id="SSF53335">
    <property type="entry name" value="S-adenosyl-L-methionine-dependent methyltransferases"/>
    <property type="match status" value="1"/>
</dbReference>
<comment type="caution">
    <text evidence="2">The sequence shown here is derived from an EMBL/GenBank/DDBJ whole genome shotgun (WGS) entry which is preliminary data.</text>
</comment>
<evidence type="ECO:0000313" key="3">
    <source>
        <dbReference type="Proteomes" id="UP001523216"/>
    </source>
</evidence>
<name>A0ABT0XVQ0_9ACTN</name>
<dbReference type="InterPro" id="IPR013216">
    <property type="entry name" value="Methyltransf_11"/>
</dbReference>
<protein>
    <submittedName>
        <fullName evidence="2">Methyltransferase domain-containing protein</fullName>
    </submittedName>
</protein>
<dbReference type="Gene3D" id="3.40.50.150">
    <property type="entry name" value="Vaccinia Virus protein VP39"/>
    <property type="match status" value="1"/>
</dbReference>
<keyword evidence="2" id="KW-0489">Methyltransferase</keyword>
<dbReference type="InterPro" id="IPR050508">
    <property type="entry name" value="Methyltransf_Superfamily"/>
</dbReference>
<keyword evidence="2" id="KW-0808">Transferase</keyword>
<evidence type="ECO:0000313" key="2">
    <source>
        <dbReference type="EMBL" id="MCM4077715.1"/>
    </source>
</evidence>
<dbReference type="Pfam" id="PF08241">
    <property type="entry name" value="Methyltransf_11"/>
    <property type="match status" value="1"/>
</dbReference>
<keyword evidence="3" id="KW-1185">Reference proteome</keyword>
<sequence length="255" mass="27161">MSEHTYALSADAAEFYESTFVPALFAGLARRLIEAVAPDIEESMLDVACGTGVVARASTAGRVIGLDRNPAMLTVARRERPTLNWCVGDASALPFADNAFDVVVSQAALMYFADGVAALREMARVGGRLGLQVPGRLAASPGYVALAELVARHAVPSASEVIAGYFAAGDPDRLSAQCEEAGWRIDHLTTWTSATRLPTMDAFIKAELLPLAGHVDDQARRRIVADSRQALEPFVTPEGEVAAPLEIQLVVGRSR</sequence>
<dbReference type="GO" id="GO:0032259">
    <property type="term" value="P:methylation"/>
    <property type="evidence" value="ECO:0007669"/>
    <property type="project" value="UniProtKB-KW"/>
</dbReference>
<evidence type="ECO:0000259" key="1">
    <source>
        <dbReference type="Pfam" id="PF08241"/>
    </source>
</evidence>
<dbReference type="Proteomes" id="UP001523216">
    <property type="component" value="Unassembled WGS sequence"/>
</dbReference>
<accession>A0ABT0XVQ0</accession>
<dbReference type="InterPro" id="IPR029063">
    <property type="entry name" value="SAM-dependent_MTases_sf"/>
</dbReference>
<organism evidence="2 3">
    <name type="scientific">Paractinoplanes hotanensis</name>
    <dbReference type="NCBI Taxonomy" id="2906497"/>
    <lineage>
        <taxon>Bacteria</taxon>
        <taxon>Bacillati</taxon>
        <taxon>Actinomycetota</taxon>
        <taxon>Actinomycetes</taxon>
        <taxon>Micromonosporales</taxon>
        <taxon>Micromonosporaceae</taxon>
        <taxon>Paractinoplanes</taxon>
    </lineage>
</organism>
<gene>
    <name evidence="2" type="ORF">LXN57_09065</name>
</gene>
<feature type="domain" description="Methyltransferase type 11" evidence="1">
    <location>
        <begin position="45"/>
        <end position="125"/>
    </location>
</feature>